<name>A0AA39PL91_9AGAR</name>
<evidence type="ECO:0000256" key="1">
    <source>
        <dbReference type="SAM" id="MobiDB-lite"/>
    </source>
</evidence>
<keyword evidence="4" id="KW-1185">Reference proteome</keyword>
<organism evidence="3 4">
    <name type="scientific">Armillaria novae-zelandiae</name>
    <dbReference type="NCBI Taxonomy" id="153914"/>
    <lineage>
        <taxon>Eukaryota</taxon>
        <taxon>Fungi</taxon>
        <taxon>Dikarya</taxon>
        <taxon>Basidiomycota</taxon>
        <taxon>Agaricomycotina</taxon>
        <taxon>Agaricomycetes</taxon>
        <taxon>Agaricomycetidae</taxon>
        <taxon>Agaricales</taxon>
        <taxon>Marasmiineae</taxon>
        <taxon>Physalacriaceae</taxon>
        <taxon>Armillaria</taxon>
    </lineage>
</organism>
<proteinExistence type="predicted"/>
<feature type="compositionally biased region" description="Polar residues" evidence="1">
    <location>
        <begin position="78"/>
        <end position="90"/>
    </location>
</feature>
<accession>A0AA39PL91</accession>
<dbReference type="InterPro" id="IPR046522">
    <property type="entry name" value="DUF6699"/>
</dbReference>
<gene>
    <name evidence="3" type="ORF">IW261DRAFT_794675</name>
</gene>
<dbReference type="Pfam" id="PF20415">
    <property type="entry name" value="DUF6699"/>
    <property type="match status" value="1"/>
</dbReference>
<sequence>MDPSHSPRHRDPNVHPSRPILRTRDGGSRRSDGPSVQFETLPTPLPRPATADPQSSPQSRMPERGKVPSHHALRSEDLTAQQLRSQQASNPPTPQPARPRSLSHPAAANRQELVPPLTRPTGKAEECPEIETVMLGKWPIGVGYGPVLEPRVISSLKILPVLNPVLLAPLSEGDHIVWNMISHPSTAKRVRDGFEQPFDAFRYEPASFPRLTILNVISPSFPWIVNLRSGDLNVGVTVGDVLLGIFFYLQVTLKPVELDRISPQYRASIMEASIARKQLIPEEGFGLQLIDWMLGRTQFSGLERDTIYITERHMLSSPDLYVLHAKMPVP</sequence>
<feature type="region of interest" description="Disordered" evidence="1">
    <location>
        <begin position="1"/>
        <end position="125"/>
    </location>
</feature>
<feature type="compositionally biased region" description="Basic and acidic residues" evidence="1">
    <location>
        <begin position="22"/>
        <end position="32"/>
    </location>
</feature>
<feature type="domain" description="DUF6699" evidence="2">
    <location>
        <begin position="176"/>
        <end position="304"/>
    </location>
</feature>
<protein>
    <recommendedName>
        <fullName evidence="2">DUF6699 domain-containing protein</fullName>
    </recommendedName>
</protein>
<comment type="caution">
    <text evidence="3">The sequence shown here is derived from an EMBL/GenBank/DDBJ whole genome shotgun (WGS) entry which is preliminary data.</text>
</comment>
<dbReference type="AlphaFoldDB" id="A0AA39PL91"/>
<dbReference type="Proteomes" id="UP001175227">
    <property type="component" value="Unassembled WGS sequence"/>
</dbReference>
<dbReference type="EMBL" id="JAUEPR010000004">
    <property type="protein sequence ID" value="KAK0486393.1"/>
    <property type="molecule type" value="Genomic_DNA"/>
</dbReference>
<reference evidence="3" key="1">
    <citation type="submission" date="2023-06" db="EMBL/GenBank/DDBJ databases">
        <authorList>
            <consortium name="Lawrence Berkeley National Laboratory"/>
            <person name="Ahrendt S."/>
            <person name="Sahu N."/>
            <person name="Indic B."/>
            <person name="Wong-Bajracharya J."/>
            <person name="Merenyi Z."/>
            <person name="Ke H.-M."/>
            <person name="Monk M."/>
            <person name="Kocsube S."/>
            <person name="Drula E."/>
            <person name="Lipzen A."/>
            <person name="Balint B."/>
            <person name="Henrissat B."/>
            <person name="Andreopoulos B."/>
            <person name="Martin F.M."/>
            <person name="Harder C.B."/>
            <person name="Rigling D."/>
            <person name="Ford K.L."/>
            <person name="Foster G.D."/>
            <person name="Pangilinan J."/>
            <person name="Papanicolaou A."/>
            <person name="Barry K."/>
            <person name="LaButti K."/>
            <person name="Viragh M."/>
            <person name="Koriabine M."/>
            <person name="Yan M."/>
            <person name="Riley R."/>
            <person name="Champramary S."/>
            <person name="Plett K.L."/>
            <person name="Tsai I.J."/>
            <person name="Slot J."/>
            <person name="Sipos G."/>
            <person name="Plett J."/>
            <person name="Nagy L.G."/>
            <person name="Grigoriev I.V."/>
        </authorList>
    </citation>
    <scope>NUCLEOTIDE SEQUENCE</scope>
    <source>
        <strain evidence="3">ICMP 16352</strain>
    </source>
</reference>
<evidence type="ECO:0000313" key="3">
    <source>
        <dbReference type="EMBL" id="KAK0486393.1"/>
    </source>
</evidence>
<evidence type="ECO:0000313" key="4">
    <source>
        <dbReference type="Proteomes" id="UP001175227"/>
    </source>
</evidence>
<evidence type="ECO:0000259" key="2">
    <source>
        <dbReference type="Pfam" id="PF20415"/>
    </source>
</evidence>